<dbReference type="Proteomes" id="UP001597156">
    <property type="component" value="Unassembled WGS sequence"/>
</dbReference>
<evidence type="ECO:0000256" key="2">
    <source>
        <dbReference type="SAM" id="SignalP"/>
    </source>
</evidence>
<protein>
    <submittedName>
        <fullName evidence="4">CAP domain-containing protein</fullName>
    </submittedName>
</protein>
<dbReference type="InterPro" id="IPR035940">
    <property type="entry name" value="CAP_sf"/>
</dbReference>
<dbReference type="SUPFAM" id="SSF55797">
    <property type="entry name" value="PR-1-like"/>
    <property type="match status" value="1"/>
</dbReference>
<reference evidence="5" key="1">
    <citation type="journal article" date="2019" name="Int. J. Syst. Evol. Microbiol.">
        <title>The Global Catalogue of Microorganisms (GCM) 10K type strain sequencing project: providing services to taxonomists for standard genome sequencing and annotation.</title>
        <authorList>
            <consortium name="The Broad Institute Genomics Platform"/>
            <consortium name="The Broad Institute Genome Sequencing Center for Infectious Disease"/>
            <person name="Wu L."/>
            <person name="Ma J."/>
        </authorList>
    </citation>
    <scope>NUCLEOTIDE SEQUENCE [LARGE SCALE GENOMIC DNA]</scope>
    <source>
        <strain evidence="5">CCUG 71848</strain>
    </source>
</reference>
<evidence type="ECO:0000313" key="4">
    <source>
        <dbReference type="EMBL" id="MFD1125978.1"/>
    </source>
</evidence>
<feature type="chain" id="PRO_5047541214" evidence="2">
    <location>
        <begin position="19"/>
        <end position="305"/>
    </location>
</feature>
<keyword evidence="2" id="KW-0732">Signal</keyword>
<gene>
    <name evidence="4" type="ORF">ACFQ22_11510</name>
</gene>
<dbReference type="EMBL" id="JBHTLH010000041">
    <property type="protein sequence ID" value="MFD1125978.1"/>
    <property type="molecule type" value="Genomic_DNA"/>
</dbReference>
<accession>A0ABW3PPS9</accession>
<feature type="region of interest" description="Disordered" evidence="1">
    <location>
        <begin position="118"/>
        <end position="159"/>
    </location>
</feature>
<feature type="compositionally biased region" description="Low complexity" evidence="1">
    <location>
        <begin position="122"/>
        <end position="138"/>
    </location>
</feature>
<feature type="signal peptide" evidence="2">
    <location>
        <begin position="1"/>
        <end position="18"/>
    </location>
</feature>
<name>A0ABW3PPS9_9LACO</name>
<sequence>MKKQFIMGILTAALGVTAFGGDLANSHQVNASQRIKVIKTAKLAGADYHVTGGYLYSTKQLTKRIHNAKNYRQTRFFSNRVVTIQRANGHRAKYQYVISRNGRIFGWIWQGDLKKLPDKQSSKTNSNQSSGGSSISSTKAEQSATDDSDATSQKTDNPISNFSLSDYRASFLKYLNQERATRGLQPYTEDSNLDALAQLRSTQIVTHFAHEDDQGNIIAEELAGQFNVDDFGAECLAQNFWDSDSTSDSVARKDVHEYIYNDADSNWGHRDILLNADLKTIGMGATLHEHTGGFMGTWTAADFGY</sequence>
<dbReference type="InterPro" id="IPR014044">
    <property type="entry name" value="CAP_dom"/>
</dbReference>
<organism evidence="4 5">
    <name type="scientific">Lentilactobacillus raoultii</name>
    <dbReference type="NCBI Taxonomy" id="1987503"/>
    <lineage>
        <taxon>Bacteria</taxon>
        <taxon>Bacillati</taxon>
        <taxon>Bacillota</taxon>
        <taxon>Bacilli</taxon>
        <taxon>Lactobacillales</taxon>
        <taxon>Lactobacillaceae</taxon>
        <taxon>Lentilactobacillus</taxon>
    </lineage>
</organism>
<proteinExistence type="predicted"/>
<comment type="caution">
    <text evidence="4">The sequence shown here is derived from an EMBL/GenBank/DDBJ whole genome shotgun (WGS) entry which is preliminary data.</text>
</comment>
<evidence type="ECO:0000313" key="5">
    <source>
        <dbReference type="Proteomes" id="UP001597156"/>
    </source>
</evidence>
<evidence type="ECO:0000256" key="1">
    <source>
        <dbReference type="SAM" id="MobiDB-lite"/>
    </source>
</evidence>
<dbReference type="Pfam" id="PF00188">
    <property type="entry name" value="CAP"/>
    <property type="match status" value="1"/>
</dbReference>
<dbReference type="RefSeq" id="WP_225419129.1">
    <property type="nucleotide sequence ID" value="NZ_JBHTLH010000041.1"/>
</dbReference>
<dbReference type="Gene3D" id="3.40.33.10">
    <property type="entry name" value="CAP"/>
    <property type="match status" value="1"/>
</dbReference>
<feature type="domain" description="SCP" evidence="3">
    <location>
        <begin position="172"/>
        <end position="293"/>
    </location>
</feature>
<feature type="compositionally biased region" description="Polar residues" evidence="1">
    <location>
        <begin position="150"/>
        <end position="159"/>
    </location>
</feature>
<evidence type="ECO:0000259" key="3">
    <source>
        <dbReference type="Pfam" id="PF00188"/>
    </source>
</evidence>
<keyword evidence="5" id="KW-1185">Reference proteome</keyword>